<dbReference type="PANTHER" id="PTHR28604:SF2">
    <property type="entry name" value="RIKEN CDNA 2610028H24 GENE"/>
    <property type="match status" value="1"/>
</dbReference>
<gene>
    <name evidence="4" type="primary">CUNH21orf58</name>
</gene>
<organism evidence="3 4">
    <name type="scientific">Cricetulus griseus</name>
    <name type="common">Chinese hamster</name>
    <name type="synonym">Cricetulus barabensis griseus</name>
    <dbReference type="NCBI Taxonomy" id="10029"/>
    <lineage>
        <taxon>Eukaryota</taxon>
        <taxon>Metazoa</taxon>
        <taxon>Chordata</taxon>
        <taxon>Craniata</taxon>
        <taxon>Vertebrata</taxon>
        <taxon>Euteleostomi</taxon>
        <taxon>Mammalia</taxon>
        <taxon>Eutheria</taxon>
        <taxon>Euarchontoglires</taxon>
        <taxon>Glires</taxon>
        <taxon>Rodentia</taxon>
        <taxon>Myomorpha</taxon>
        <taxon>Muroidea</taxon>
        <taxon>Cricetidae</taxon>
        <taxon>Cricetinae</taxon>
        <taxon>Cricetulus</taxon>
    </lineage>
</organism>
<sequence>MRTRAPATLQGRSAASPALHWCLGAPTLIADANERDAGLPGLAAARQLRGGKVRANRFPAARCLAPPPGRRGTRTRASERPSKPRARSFHSLGGTCRSRSWDPLRLKPSRTLATLPSRPSRTNPKNRVQQYSLSDTYNLDWRPRCARSCHCIHAHSSVHRVTGFRLLTVTPPPLPGNSLPGVTASYTVVRMSDSSMTDQMTRLTLRLLEQMLEQERESMGRAGQQEKPDTALKSALRRRRDLLQRLWEQQLIDEPSPARAWSRTHERTLAPALNPKVPPMDVFPSGSPSLPPPPEPPRIIQHPVPQPPATIIQQLPQQPLIAQISPPQAFPTQRSGSIKEDMVEMMLMQNAQMHQILMQNMMLKVLPPGPTGPPAATLQDQRWAHRGVLRAEKQKPPLVHHHHHYAPPTQLQAASTSGAPAGYSVWPPVVAATALPHAASFLPTVSHLTEPTTSHPSYP</sequence>
<dbReference type="AlphaFoldDB" id="A0A9J7F5S1"/>
<reference evidence="4" key="3">
    <citation type="submission" date="2025-08" db="UniProtKB">
        <authorList>
            <consortium name="RefSeq"/>
        </authorList>
    </citation>
    <scope>IDENTIFICATION</scope>
    <source>
        <strain evidence="4">17A/GY</strain>
        <tissue evidence="4">Liver</tissue>
    </source>
</reference>
<keyword evidence="3" id="KW-1185">Reference proteome</keyword>
<dbReference type="RefSeq" id="XP_027250061.2">
    <property type="nucleotide sequence ID" value="XM_027394260.2"/>
</dbReference>
<protein>
    <submittedName>
        <fullName evidence="4">Uncharacterized protein C21orf58 homolog isoform X2</fullName>
    </submittedName>
</protein>
<feature type="domain" description="DUF4587" evidence="2">
    <location>
        <begin position="334"/>
        <end position="405"/>
    </location>
</feature>
<reference evidence="3" key="1">
    <citation type="journal article" date="2018" name="Biotechnol. Bioeng.">
        <title>A reference genome of the Chinese hamster based on a hybrid assembly strategy.</title>
        <authorList>
            <person name="Rupp O."/>
            <person name="MacDonald M.L."/>
            <person name="Li S."/>
            <person name="Dhiman H."/>
            <person name="Polson S."/>
            <person name="Griep S."/>
            <person name="Heffner K."/>
            <person name="Hernandez I."/>
            <person name="Brinkrolf K."/>
            <person name="Jadhav V."/>
            <person name="Samoudi M."/>
            <person name="Hao H."/>
            <person name="Kingham B."/>
            <person name="Goesmann A."/>
            <person name="Betenbaugh M.J."/>
            <person name="Lewis N.E."/>
            <person name="Borth N."/>
            <person name="Lee K.H."/>
        </authorList>
    </citation>
    <scope>NUCLEOTIDE SEQUENCE [LARGE SCALE GENOMIC DNA]</scope>
    <source>
        <strain evidence="3">17A/GY</strain>
    </source>
</reference>
<feature type="region of interest" description="Disordered" evidence="1">
    <location>
        <begin position="62"/>
        <end position="130"/>
    </location>
</feature>
<name>A0A9J7F5S1_CRIGR</name>
<accession>A0A9J7F5S1</accession>
<dbReference type="PANTHER" id="PTHR28604">
    <property type="match status" value="1"/>
</dbReference>
<dbReference type="Pfam" id="PF15248">
    <property type="entry name" value="DUF4587"/>
    <property type="match status" value="1"/>
</dbReference>
<reference evidence="3" key="2">
    <citation type="journal article" date="2020" name="Biotechnol. Bioeng.">
        <title>Chromosome-scale scaffolds for the Chinese hamster reference genome assembly to facilitate the study of the CHO epigenome.</title>
        <authorList>
            <person name="Hilliard W."/>
            <person name="MacDonald M."/>
            <person name="Lee K.H."/>
        </authorList>
    </citation>
    <scope>NUCLEOTIDE SEQUENCE [LARGE SCALE GENOMIC DNA]</scope>
    <source>
        <strain evidence="3">17A/GY</strain>
    </source>
</reference>
<dbReference type="OrthoDB" id="8962708at2759"/>
<evidence type="ECO:0000259" key="2">
    <source>
        <dbReference type="Pfam" id="PF15248"/>
    </source>
</evidence>
<evidence type="ECO:0000313" key="4">
    <source>
        <dbReference type="RefSeq" id="XP_027250061.2"/>
    </source>
</evidence>
<dbReference type="InterPro" id="IPR027904">
    <property type="entry name" value="DUF4587"/>
</dbReference>
<feature type="compositionally biased region" description="Polar residues" evidence="1">
    <location>
        <begin position="111"/>
        <end position="130"/>
    </location>
</feature>
<dbReference type="KEGG" id="cge:100764544"/>
<evidence type="ECO:0000256" key="1">
    <source>
        <dbReference type="SAM" id="MobiDB-lite"/>
    </source>
</evidence>
<dbReference type="GeneID" id="100764544"/>
<dbReference type="InterPro" id="IPR038915">
    <property type="entry name" value="PRR29-like"/>
</dbReference>
<dbReference type="Proteomes" id="UP001108280">
    <property type="component" value="Chromosome 1"/>
</dbReference>
<evidence type="ECO:0000313" key="3">
    <source>
        <dbReference type="Proteomes" id="UP001108280"/>
    </source>
</evidence>
<proteinExistence type="predicted"/>
<dbReference type="CTD" id="102167380"/>